<name>A0A0E4H6E9_9STRE</name>
<gene>
    <name evidence="9" type="ORF">BN1356_02180</name>
</gene>
<protein>
    <submittedName>
        <fullName evidence="9">Cell wall surface anchor family protein</fullName>
    </submittedName>
</protein>
<evidence type="ECO:0000256" key="7">
    <source>
        <dbReference type="SAM" id="SignalP"/>
    </source>
</evidence>
<dbReference type="NCBIfam" id="TIGR01167">
    <property type="entry name" value="LPXTG_anchor"/>
    <property type="match status" value="1"/>
</dbReference>
<feature type="domain" description="Gram-positive cocci surface proteins LPxTG" evidence="8">
    <location>
        <begin position="481"/>
        <end position="515"/>
    </location>
</feature>
<dbReference type="InterPro" id="IPR019931">
    <property type="entry name" value="LPXTG_anchor"/>
</dbReference>
<dbReference type="RefSeq" id="WP_093651344.1">
    <property type="nucleotide sequence ID" value="NZ_CTEN01000004.1"/>
</dbReference>
<sequence length="515" mass="54875" precursor="true">MKKRFTLSKSMVMLVTVSSMALLNSQAAISVEAESLDTNPVSILSAENFSFTATIIDSKGATLAGKSVVLTDITDGTPKEIKTLSSNEQGKALFTNLPLNRNISVSVDGKEKGYTFRTSQANSTLAASFTADGIGTGTPSYSTKPLVVAVSNQDAEPVANKEVVLKDRAGNIIDRVLSDEAGMARFTKNLLDGTFYVFYIDDKKMGETIPGINVRVAIDLSASTPAPATPITPSKATIPGHFSFTVTILGEDGKVIEGKNVSLSDITDGKEEVLKTGQSDSNGQVVFAELPLARNISVSIDGKAQGYTMRTDKDGQSKATAFYVSGTGSKLPIFTKIPATIYVVNEEAEGISGQTVTLFNTLGQKVAEMNSDEKGKVVFSDNLMEGTFYTIFVNGIKMDTITPGNSLSVALSSEQIKTAPKQPEETETPSNNEELPTSVSTETTSSEMTKKGEHESADSQKETKPSTQVANHPGQENKKVLPQTGEHKGLLASLIGFLLLVISSLIFFSKKSENN</sequence>
<evidence type="ECO:0000256" key="2">
    <source>
        <dbReference type="ARBA" id="ARBA00022525"/>
    </source>
</evidence>
<evidence type="ECO:0000256" key="3">
    <source>
        <dbReference type="ARBA" id="ARBA00022729"/>
    </source>
</evidence>
<evidence type="ECO:0000256" key="6">
    <source>
        <dbReference type="SAM" id="Phobius"/>
    </source>
</evidence>
<keyword evidence="4" id="KW-0572">Peptidoglycan-anchor</keyword>
<keyword evidence="6" id="KW-0812">Transmembrane</keyword>
<evidence type="ECO:0000313" key="9">
    <source>
        <dbReference type="EMBL" id="CQR25834.1"/>
    </source>
</evidence>
<keyword evidence="2" id="KW-0964">Secreted</keyword>
<keyword evidence="3 7" id="KW-0732">Signal</keyword>
<evidence type="ECO:0000313" key="10">
    <source>
        <dbReference type="Proteomes" id="UP000198604"/>
    </source>
</evidence>
<dbReference type="Proteomes" id="UP000198604">
    <property type="component" value="Unassembled WGS sequence"/>
</dbReference>
<evidence type="ECO:0000259" key="8">
    <source>
        <dbReference type="PROSITE" id="PS50847"/>
    </source>
</evidence>
<feature type="transmembrane region" description="Helical" evidence="6">
    <location>
        <begin position="489"/>
        <end position="508"/>
    </location>
</feature>
<dbReference type="Pfam" id="PF00746">
    <property type="entry name" value="Gram_pos_anchor"/>
    <property type="match status" value="1"/>
</dbReference>
<keyword evidence="6" id="KW-1133">Transmembrane helix</keyword>
<dbReference type="AlphaFoldDB" id="A0A0E4H6E9"/>
<keyword evidence="1" id="KW-0134">Cell wall</keyword>
<dbReference type="PROSITE" id="PS50847">
    <property type="entry name" value="GRAM_POS_ANCHORING"/>
    <property type="match status" value="1"/>
</dbReference>
<accession>A0A0E4H6E9</accession>
<feature type="chain" id="PRO_5038616914" evidence="7">
    <location>
        <begin position="22"/>
        <end position="515"/>
    </location>
</feature>
<dbReference type="Gene3D" id="2.60.40.10">
    <property type="entry name" value="Immunoglobulins"/>
    <property type="match status" value="1"/>
</dbReference>
<organism evidence="9 10">
    <name type="scientific">Streptococcus varani</name>
    <dbReference type="NCBI Taxonomy" id="1608583"/>
    <lineage>
        <taxon>Bacteria</taxon>
        <taxon>Bacillati</taxon>
        <taxon>Bacillota</taxon>
        <taxon>Bacilli</taxon>
        <taxon>Lactobacillales</taxon>
        <taxon>Streptococcaceae</taxon>
        <taxon>Streptococcus</taxon>
    </lineage>
</organism>
<feature type="compositionally biased region" description="Basic and acidic residues" evidence="5">
    <location>
        <begin position="448"/>
        <end position="464"/>
    </location>
</feature>
<evidence type="ECO:0000256" key="4">
    <source>
        <dbReference type="ARBA" id="ARBA00023088"/>
    </source>
</evidence>
<evidence type="ECO:0000256" key="1">
    <source>
        <dbReference type="ARBA" id="ARBA00022512"/>
    </source>
</evidence>
<dbReference type="InterPro" id="IPR013783">
    <property type="entry name" value="Ig-like_fold"/>
</dbReference>
<dbReference type="STRING" id="1608583.BN1356_02180"/>
<evidence type="ECO:0000256" key="5">
    <source>
        <dbReference type="SAM" id="MobiDB-lite"/>
    </source>
</evidence>
<keyword evidence="10" id="KW-1185">Reference proteome</keyword>
<feature type="signal peptide" evidence="7">
    <location>
        <begin position="1"/>
        <end position="21"/>
    </location>
</feature>
<feature type="compositionally biased region" description="Low complexity" evidence="5">
    <location>
        <begin position="428"/>
        <end position="447"/>
    </location>
</feature>
<feature type="region of interest" description="Disordered" evidence="5">
    <location>
        <begin position="414"/>
        <end position="480"/>
    </location>
</feature>
<dbReference type="OrthoDB" id="2217579at2"/>
<proteinExistence type="predicted"/>
<keyword evidence="6" id="KW-0472">Membrane</keyword>
<reference evidence="10" key="1">
    <citation type="submission" date="2015-03" db="EMBL/GenBank/DDBJ databases">
        <authorList>
            <person name="Urmite Genomes"/>
        </authorList>
    </citation>
    <scope>NUCLEOTIDE SEQUENCE [LARGE SCALE GENOMIC DNA]</scope>
    <source>
        <strain evidence="10">FF10</strain>
    </source>
</reference>
<dbReference type="EMBL" id="CTEN01000004">
    <property type="protein sequence ID" value="CQR25834.1"/>
    <property type="molecule type" value="Genomic_DNA"/>
</dbReference>